<dbReference type="InterPro" id="IPR025996">
    <property type="entry name" value="MT1864/Rv1816-like_C"/>
</dbReference>
<dbReference type="SUPFAM" id="SSF48498">
    <property type="entry name" value="Tetracyclin repressor-like, C-terminal domain"/>
    <property type="match status" value="1"/>
</dbReference>
<protein>
    <recommendedName>
        <fullName evidence="5">HTH tetR-type domain-containing protein</fullName>
    </recommendedName>
</protein>
<comment type="caution">
    <text evidence="6">The sequence shown here is derived from an EMBL/GenBank/DDBJ whole genome shotgun (WGS) entry which is preliminary data.</text>
</comment>
<dbReference type="InterPro" id="IPR009057">
    <property type="entry name" value="Homeodomain-like_sf"/>
</dbReference>
<feature type="domain" description="HTH tetR-type" evidence="5">
    <location>
        <begin position="10"/>
        <end position="70"/>
    </location>
</feature>
<dbReference type="OrthoDB" id="7056813at2"/>
<dbReference type="Gene3D" id="1.10.357.10">
    <property type="entry name" value="Tetracycline Repressor, domain 2"/>
    <property type="match status" value="1"/>
</dbReference>
<keyword evidence="1" id="KW-0805">Transcription regulation</keyword>
<evidence type="ECO:0000259" key="5">
    <source>
        <dbReference type="PROSITE" id="PS50977"/>
    </source>
</evidence>
<dbReference type="AlphaFoldDB" id="A0A2P2EAQ9"/>
<dbReference type="RefSeq" id="WP_108985021.1">
    <property type="nucleotide sequence ID" value="NZ_BFBR01000005.1"/>
</dbReference>
<sequence length="189" mass="20782">MKNENSYHHGNARSALINAGLLLLNTTPANQLSLRMVADAAGLSRQAPYNHFKDKEELLAAIAECGFQKLAKSMLHAKSSSPGAKEALADLGEAYIQFAHESRQLFRLMFSSELTDLEQFPSALSASDATYDILKSVIRKLVEPELLEERALAAWSLVHGYATLCIEMNLENATQAKARAKQFASLLVF</sequence>
<dbReference type="Pfam" id="PF13305">
    <property type="entry name" value="TetR_C_33"/>
    <property type="match status" value="1"/>
</dbReference>
<dbReference type="Proteomes" id="UP000245086">
    <property type="component" value="Unassembled WGS sequence"/>
</dbReference>
<dbReference type="InterPro" id="IPR050624">
    <property type="entry name" value="HTH-type_Tx_Regulator"/>
</dbReference>
<dbReference type="PANTHER" id="PTHR43479:SF20">
    <property type="entry name" value="HTH TETR-TYPE DOMAIN-CONTAINING PROTEIN"/>
    <property type="match status" value="1"/>
</dbReference>
<dbReference type="InterPro" id="IPR036271">
    <property type="entry name" value="Tet_transcr_reg_TetR-rel_C_sf"/>
</dbReference>
<dbReference type="PROSITE" id="PS50977">
    <property type="entry name" value="HTH_TETR_2"/>
    <property type="match status" value="1"/>
</dbReference>
<keyword evidence="2 4" id="KW-0238">DNA-binding</keyword>
<evidence type="ECO:0000256" key="4">
    <source>
        <dbReference type="PROSITE-ProRule" id="PRU00335"/>
    </source>
</evidence>
<organism evidence="6 7">
    <name type="scientific">Candidatus Phycosocius bacilliformis</name>
    <dbReference type="NCBI Taxonomy" id="1445552"/>
    <lineage>
        <taxon>Bacteria</taxon>
        <taxon>Pseudomonadati</taxon>
        <taxon>Pseudomonadota</taxon>
        <taxon>Alphaproteobacteria</taxon>
        <taxon>Caulobacterales</taxon>
        <taxon>Caulobacterales incertae sedis</taxon>
        <taxon>Candidatus Phycosocius</taxon>
    </lineage>
</organism>
<gene>
    <name evidence="6" type="ORF">PbB2_01829</name>
</gene>
<dbReference type="PANTHER" id="PTHR43479">
    <property type="entry name" value="ACREF/ENVCD OPERON REPRESSOR-RELATED"/>
    <property type="match status" value="1"/>
</dbReference>
<dbReference type="InterPro" id="IPR001647">
    <property type="entry name" value="HTH_TetR"/>
</dbReference>
<accession>A0A2P2EAQ9</accession>
<keyword evidence="7" id="KW-1185">Reference proteome</keyword>
<evidence type="ECO:0000256" key="2">
    <source>
        <dbReference type="ARBA" id="ARBA00023125"/>
    </source>
</evidence>
<dbReference type="SUPFAM" id="SSF46689">
    <property type="entry name" value="Homeodomain-like"/>
    <property type="match status" value="1"/>
</dbReference>
<evidence type="ECO:0000313" key="7">
    <source>
        <dbReference type="Proteomes" id="UP000245086"/>
    </source>
</evidence>
<proteinExistence type="predicted"/>
<evidence type="ECO:0000256" key="1">
    <source>
        <dbReference type="ARBA" id="ARBA00023015"/>
    </source>
</evidence>
<name>A0A2P2EAQ9_9PROT</name>
<evidence type="ECO:0000313" key="6">
    <source>
        <dbReference type="EMBL" id="GBF58157.1"/>
    </source>
</evidence>
<dbReference type="Pfam" id="PF00440">
    <property type="entry name" value="TetR_N"/>
    <property type="match status" value="1"/>
</dbReference>
<reference evidence="6" key="1">
    <citation type="journal article" date="2018" name="Genome Announc.">
        <title>Draft Genome Sequence of "Candidatus Phycosocius bacilliformis," an Alphaproteobacterial Ectosymbiont of the Hydrocarbon-Producing Green Alga Botryococcus braunii.</title>
        <authorList>
            <person name="Tanabe Y."/>
            <person name="Yamaguchi H."/>
            <person name="Watanabe M.M."/>
        </authorList>
    </citation>
    <scope>NUCLEOTIDE SEQUENCE [LARGE SCALE GENOMIC DNA]</scope>
    <source>
        <strain evidence="6">BOTRYCO-2</strain>
    </source>
</reference>
<dbReference type="EMBL" id="BFBR01000005">
    <property type="protein sequence ID" value="GBF58157.1"/>
    <property type="molecule type" value="Genomic_DNA"/>
</dbReference>
<evidence type="ECO:0000256" key="3">
    <source>
        <dbReference type="ARBA" id="ARBA00023163"/>
    </source>
</evidence>
<feature type="DNA-binding region" description="H-T-H motif" evidence="4">
    <location>
        <begin position="33"/>
        <end position="52"/>
    </location>
</feature>
<keyword evidence="3" id="KW-0804">Transcription</keyword>
<dbReference type="GO" id="GO:0003677">
    <property type="term" value="F:DNA binding"/>
    <property type="evidence" value="ECO:0007669"/>
    <property type="project" value="UniProtKB-UniRule"/>
</dbReference>